<dbReference type="PANTHER" id="PTHR33385">
    <property type="entry name" value="PROTEIN XRI1"/>
    <property type="match status" value="1"/>
</dbReference>
<proteinExistence type="predicted"/>
<evidence type="ECO:0000313" key="3">
    <source>
        <dbReference type="RefSeq" id="XP_027368482.1"/>
    </source>
</evidence>
<dbReference type="KEGG" id="aprc:113874458"/>
<dbReference type="AlphaFoldDB" id="A0A8B8MLJ9"/>
<dbReference type="GO" id="GO:0007143">
    <property type="term" value="P:female meiotic nuclear division"/>
    <property type="evidence" value="ECO:0007669"/>
    <property type="project" value="InterPro"/>
</dbReference>
<accession>A0A8B8MLJ9</accession>
<feature type="region of interest" description="Disordered" evidence="1">
    <location>
        <begin position="110"/>
        <end position="139"/>
    </location>
</feature>
<keyword evidence="2" id="KW-1185">Reference proteome</keyword>
<dbReference type="RefSeq" id="XP_027368482.1">
    <property type="nucleotide sequence ID" value="XM_027512681.1"/>
</dbReference>
<dbReference type="PANTHER" id="PTHR33385:SF13">
    <property type="entry name" value="PROTEIN XRI1"/>
    <property type="match status" value="1"/>
</dbReference>
<reference evidence="2" key="1">
    <citation type="journal article" date="2019" name="Toxins">
        <title>Detection of Abrin-Like and Prepropulchellin-Like Toxin Genes and Transcripts Using Whole Genome Sequencing and Full-Length Transcript Sequencing of Abrus precatorius.</title>
        <authorList>
            <person name="Hovde B.T."/>
            <person name="Daligault H.E."/>
            <person name="Hanschen E.R."/>
            <person name="Kunde Y.A."/>
            <person name="Johnson M.B."/>
            <person name="Starkenburg S.R."/>
            <person name="Johnson S.L."/>
        </authorList>
    </citation>
    <scope>NUCLEOTIDE SEQUENCE [LARGE SCALE GENOMIC DNA]</scope>
</reference>
<dbReference type="GeneID" id="113874458"/>
<sequence>MSHLHHNSLHSDSTNSMELENGVTHSDLALVPLVSGLNLLMPTPESWFQSDTSTGYLEDAIAGRVIQCKEQKSPSCSKDQKVDQFPTCSTIAQLHDYCLTHQEKVIATNLSSSPPQSDTHEAAIKHDPARRSYASSELDENVFEGQQRKRIAYPFELVKGGGVEAETTLKDINNQILMTPSASKPIPHLVEDPMTHPCKFAKGFGWSGKAVASFTRIHTRGRGSIIIIRTKD</sequence>
<evidence type="ECO:0000256" key="1">
    <source>
        <dbReference type="SAM" id="MobiDB-lite"/>
    </source>
</evidence>
<feature type="compositionally biased region" description="Basic and acidic residues" evidence="1">
    <location>
        <begin position="118"/>
        <end position="130"/>
    </location>
</feature>
<dbReference type="GO" id="GO:0007140">
    <property type="term" value="P:male meiotic nuclear division"/>
    <property type="evidence" value="ECO:0007669"/>
    <property type="project" value="InterPro"/>
</dbReference>
<gene>
    <name evidence="3" type="primary">LOC113874458</name>
</gene>
<dbReference type="OrthoDB" id="691244at2759"/>
<protein>
    <submittedName>
        <fullName evidence="3">Uncharacterized protein LOC113874458</fullName>
    </submittedName>
</protein>
<organism evidence="2 3">
    <name type="scientific">Abrus precatorius</name>
    <name type="common">Indian licorice</name>
    <name type="synonym">Glycine abrus</name>
    <dbReference type="NCBI Taxonomy" id="3816"/>
    <lineage>
        <taxon>Eukaryota</taxon>
        <taxon>Viridiplantae</taxon>
        <taxon>Streptophyta</taxon>
        <taxon>Embryophyta</taxon>
        <taxon>Tracheophyta</taxon>
        <taxon>Spermatophyta</taxon>
        <taxon>Magnoliopsida</taxon>
        <taxon>eudicotyledons</taxon>
        <taxon>Gunneridae</taxon>
        <taxon>Pentapetalae</taxon>
        <taxon>rosids</taxon>
        <taxon>fabids</taxon>
        <taxon>Fabales</taxon>
        <taxon>Fabaceae</taxon>
        <taxon>Papilionoideae</taxon>
        <taxon>50 kb inversion clade</taxon>
        <taxon>NPAAA clade</taxon>
        <taxon>indigoferoid/millettioid clade</taxon>
        <taxon>Abreae</taxon>
        <taxon>Abrus</taxon>
    </lineage>
</organism>
<dbReference type="InterPro" id="IPR039933">
    <property type="entry name" value="XRI1"/>
</dbReference>
<reference evidence="3" key="2">
    <citation type="submission" date="2025-08" db="UniProtKB">
        <authorList>
            <consortium name="RefSeq"/>
        </authorList>
    </citation>
    <scope>IDENTIFICATION</scope>
    <source>
        <tissue evidence="3">Young leaves</tissue>
    </source>
</reference>
<dbReference type="Proteomes" id="UP000694853">
    <property type="component" value="Unplaced"/>
</dbReference>
<name>A0A8B8MLJ9_ABRPR</name>
<evidence type="ECO:0000313" key="2">
    <source>
        <dbReference type="Proteomes" id="UP000694853"/>
    </source>
</evidence>